<evidence type="ECO:0000313" key="2">
    <source>
        <dbReference type="EMBL" id="MQL76997.1"/>
    </source>
</evidence>
<comment type="caution">
    <text evidence="2">The sequence shown here is derived from an EMBL/GenBank/DDBJ whole genome shotgun (WGS) entry which is preliminary data.</text>
</comment>
<organism evidence="2 3">
    <name type="scientific">Colocasia esculenta</name>
    <name type="common">Wild taro</name>
    <name type="synonym">Arum esculentum</name>
    <dbReference type="NCBI Taxonomy" id="4460"/>
    <lineage>
        <taxon>Eukaryota</taxon>
        <taxon>Viridiplantae</taxon>
        <taxon>Streptophyta</taxon>
        <taxon>Embryophyta</taxon>
        <taxon>Tracheophyta</taxon>
        <taxon>Spermatophyta</taxon>
        <taxon>Magnoliopsida</taxon>
        <taxon>Liliopsida</taxon>
        <taxon>Araceae</taxon>
        <taxon>Aroideae</taxon>
        <taxon>Colocasieae</taxon>
        <taxon>Colocasia</taxon>
    </lineage>
</organism>
<feature type="region of interest" description="Disordered" evidence="1">
    <location>
        <begin position="176"/>
        <end position="198"/>
    </location>
</feature>
<dbReference type="Proteomes" id="UP000652761">
    <property type="component" value="Unassembled WGS sequence"/>
</dbReference>
<accession>A0A843U4N3</accession>
<keyword evidence="3" id="KW-1185">Reference proteome</keyword>
<protein>
    <submittedName>
        <fullName evidence="2">Uncharacterized protein</fullName>
    </submittedName>
</protein>
<sequence length="229" mass="25403">MVIPRRSGRKVEAEQQFGAFPLDPLEALGWEAALCEFGSKRMLIYLHLSTDALRNRKPELCPGLTVCICRQIEVSRFERDEIGSLLVKMGMAFVSQSSLSVVGVPRVCILEALRHAGTSFFPLSFSSSIFLLLPAVEELPLSPPRHFGHGGSGVLVAECWSGVEQGGDDFFDVKVPSGSSSSSSDSKEDSEDIDDEATVSRKLHRILANKKFRSKRHFKKYKKRKEPTC</sequence>
<reference evidence="2" key="1">
    <citation type="submission" date="2017-07" db="EMBL/GenBank/DDBJ databases">
        <title>Taro Niue Genome Assembly and Annotation.</title>
        <authorList>
            <person name="Atibalentja N."/>
            <person name="Keating K."/>
            <person name="Fields C.J."/>
        </authorList>
    </citation>
    <scope>NUCLEOTIDE SEQUENCE</scope>
    <source>
        <strain evidence="2">Niue_2</strain>
        <tissue evidence="2">Leaf</tissue>
    </source>
</reference>
<dbReference type="EMBL" id="NMUH01000326">
    <property type="protein sequence ID" value="MQL76997.1"/>
    <property type="molecule type" value="Genomic_DNA"/>
</dbReference>
<proteinExistence type="predicted"/>
<gene>
    <name evidence="2" type="ORF">Taro_009388</name>
</gene>
<evidence type="ECO:0000313" key="3">
    <source>
        <dbReference type="Proteomes" id="UP000652761"/>
    </source>
</evidence>
<evidence type="ECO:0000256" key="1">
    <source>
        <dbReference type="SAM" id="MobiDB-lite"/>
    </source>
</evidence>
<dbReference type="AlphaFoldDB" id="A0A843U4N3"/>
<name>A0A843U4N3_COLES</name>
<feature type="compositionally biased region" description="Acidic residues" evidence="1">
    <location>
        <begin position="188"/>
        <end position="197"/>
    </location>
</feature>